<dbReference type="Pfam" id="PF07992">
    <property type="entry name" value="Pyr_redox_2"/>
    <property type="match status" value="1"/>
</dbReference>
<keyword evidence="11" id="KW-1185">Reference proteome</keyword>
<evidence type="ECO:0000313" key="12">
    <source>
        <dbReference type="Proteomes" id="UP000183090"/>
    </source>
</evidence>
<dbReference type="InterPro" id="IPR004099">
    <property type="entry name" value="Pyr_nucl-diS_OxRdtase_dimer"/>
</dbReference>
<dbReference type="EMBL" id="FOTB01000004">
    <property type="protein sequence ID" value="SFK82356.1"/>
    <property type="molecule type" value="Genomic_DNA"/>
</dbReference>
<feature type="domain" description="FAD/NAD(P)-binding" evidence="8">
    <location>
        <begin position="2"/>
        <end position="296"/>
    </location>
</feature>
<feature type="domain" description="Pyridine nucleotide-disulphide oxidoreductase dimerisation" evidence="7">
    <location>
        <begin position="328"/>
        <end position="425"/>
    </location>
</feature>
<dbReference type="InterPro" id="IPR036188">
    <property type="entry name" value="FAD/NAD-bd_sf"/>
</dbReference>
<name>A0A0F7D3Z2_9STAP</name>
<dbReference type="Gene3D" id="3.50.50.60">
    <property type="entry name" value="FAD/NAD(P)-binding domain"/>
    <property type="match status" value="2"/>
</dbReference>
<dbReference type="PRINTS" id="PR00368">
    <property type="entry name" value="FADPNR"/>
</dbReference>
<evidence type="ECO:0000256" key="3">
    <source>
        <dbReference type="ARBA" id="ARBA00022630"/>
    </source>
</evidence>
<evidence type="ECO:0000256" key="6">
    <source>
        <dbReference type="ARBA" id="ARBA00023284"/>
    </source>
</evidence>
<dbReference type="KEGG" id="shv:AAT16_03300"/>
<evidence type="ECO:0000256" key="5">
    <source>
        <dbReference type="ARBA" id="ARBA00023002"/>
    </source>
</evidence>
<organism evidence="10 12">
    <name type="scientific">Salinicoccus halodurans</name>
    <dbReference type="NCBI Taxonomy" id="407035"/>
    <lineage>
        <taxon>Bacteria</taxon>
        <taxon>Bacillati</taxon>
        <taxon>Bacillota</taxon>
        <taxon>Bacilli</taxon>
        <taxon>Bacillales</taxon>
        <taxon>Staphylococcaceae</taxon>
        <taxon>Salinicoccus</taxon>
    </lineage>
</organism>
<reference evidence="9 11" key="1">
    <citation type="journal article" date="2015" name="Int. J. Syst. Evol. Microbiol.">
        <title>Complete genome sequence of Salinicoccus halodurans H3B36, isolated from the Qaidam Basin in China.</title>
        <authorList>
            <person name="Jiang K."/>
            <person name="Xue Y."/>
            <person name="Ma Y."/>
        </authorList>
    </citation>
    <scope>NUCLEOTIDE SEQUENCE [LARGE SCALE GENOMIC DNA]</scope>
    <source>
        <strain evidence="9 11">H3B36</strain>
    </source>
</reference>
<dbReference type="SUPFAM" id="SSF55424">
    <property type="entry name" value="FAD/NAD-linked reductases, dimerisation (C-terminal) domain"/>
    <property type="match status" value="1"/>
</dbReference>
<dbReference type="PANTHER" id="PTHR43429">
    <property type="entry name" value="PYRIDINE NUCLEOTIDE-DISULFIDE OXIDOREDUCTASE DOMAIN-CONTAINING"/>
    <property type="match status" value="1"/>
</dbReference>
<accession>A0A0F7D3Z2</accession>
<dbReference type="PRINTS" id="PR00411">
    <property type="entry name" value="PNDRDTASEI"/>
</dbReference>
<dbReference type="InterPro" id="IPR023753">
    <property type="entry name" value="FAD/NAD-binding_dom"/>
</dbReference>
<sequence>MKQVIIVGGVAGGATAAAQLRRINPDINITIYEKGRDISFGNCGLPYNIGGEVSDRDKLVAATPATMAERDIVVKTHHEVRSVDSEGRKLLVKDLEEDREFEAAYDYLILSPGGAPRTIPALLDVPQAFVLHNLEDLDDIKAHIAEHDVNKVVVIGAGYIGLELIENFVRRGMDVTFIHRSEEVYRPLEDDLGNFFIEEMERQGVDVRLNTEIVEVDGNVATLSNGEQVDAPMIVAGIGILPRTEFLGGSGVALNDAGFICTDETGCTSADCVYALGDAIETFYQHVDRKTTVALAWGAHRMAYVIANQIGGDDDVKFEGLLGTNIIRFFDYDIATLGLQQNEVREYDHFIVDHKQKNKAGYMDGSVPIRVRIYVSTEDGRILRAAVVGTEGVDKRIDLLAAHIRLGGTAEDLVNIEVAYSPPYSSPKSVLNMLGYKTIEKMKKFK</sequence>
<proteinExistence type="inferred from homology"/>
<dbReference type="PANTHER" id="PTHR43429:SF1">
    <property type="entry name" value="NAD(P)H SULFUR OXIDOREDUCTASE (COA-DEPENDENT)"/>
    <property type="match status" value="1"/>
</dbReference>
<reference evidence="10 12" key="3">
    <citation type="submission" date="2016-10" db="EMBL/GenBank/DDBJ databases">
        <authorList>
            <person name="Varghese N."/>
            <person name="Submissions S."/>
        </authorList>
    </citation>
    <scope>NUCLEOTIDE SEQUENCE [LARGE SCALE GENOMIC DNA]</scope>
    <source>
        <strain evidence="10 12">CGMCC 1.6501</strain>
    </source>
</reference>
<dbReference type="AlphaFoldDB" id="A0A0F7D3Z2"/>
<keyword evidence="6" id="KW-0676">Redox-active center</keyword>
<dbReference type="EMBL" id="CP011366">
    <property type="protein sequence ID" value="AKG73330.1"/>
    <property type="molecule type" value="Genomic_DNA"/>
</dbReference>
<dbReference type="InterPro" id="IPR016156">
    <property type="entry name" value="FAD/NAD-linked_Rdtase_dimer_sf"/>
</dbReference>
<reference evidence="11" key="2">
    <citation type="submission" date="2015-04" db="EMBL/GenBank/DDBJ databases">
        <title>Complete genome sequence of Salinicoccus halodurans strain H3B36, isolated from the Qaidam basin of China.</title>
        <authorList>
            <person name="Ma Y."/>
            <person name="Jiang K."/>
            <person name="Xue Y."/>
        </authorList>
    </citation>
    <scope>NUCLEOTIDE SEQUENCE [LARGE SCALE GENOMIC DNA]</scope>
    <source>
        <strain evidence="11">H3B36</strain>
    </source>
</reference>
<dbReference type="NCBIfam" id="NF010037">
    <property type="entry name" value="PRK13512.1"/>
    <property type="match status" value="1"/>
</dbReference>
<gene>
    <name evidence="9" type="ORF">AAT16_03300</name>
    <name evidence="10" type="ORF">SAMN05216235_1862</name>
</gene>
<dbReference type="RefSeq" id="WP_046789521.1">
    <property type="nucleotide sequence ID" value="NZ_CP011366.1"/>
</dbReference>
<evidence type="ECO:0000313" key="10">
    <source>
        <dbReference type="EMBL" id="SFK82356.1"/>
    </source>
</evidence>
<dbReference type="InterPro" id="IPR050260">
    <property type="entry name" value="FAD-bd_OxRdtase"/>
</dbReference>
<keyword evidence="4" id="KW-0274">FAD</keyword>
<keyword evidence="5" id="KW-0560">Oxidoreductase</keyword>
<comment type="cofactor">
    <cofactor evidence="1">
        <name>FAD</name>
        <dbReference type="ChEBI" id="CHEBI:57692"/>
    </cofactor>
</comment>
<protein>
    <submittedName>
        <fullName evidence="10">CoA-disulfide reductase</fullName>
    </submittedName>
</protein>
<dbReference type="Proteomes" id="UP000183090">
    <property type="component" value="Unassembled WGS sequence"/>
</dbReference>
<keyword evidence="3" id="KW-0285">Flavoprotein</keyword>
<evidence type="ECO:0000256" key="2">
    <source>
        <dbReference type="ARBA" id="ARBA00009130"/>
    </source>
</evidence>
<evidence type="ECO:0000313" key="9">
    <source>
        <dbReference type="EMBL" id="AKG73330.1"/>
    </source>
</evidence>
<evidence type="ECO:0000259" key="7">
    <source>
        <dbReference type="Pfam" id="PF02852"/>
    </source>
</evidence>
<evidence type="ECO:0000256" key="1">
    <source>
        <dbReference type="ARBA" id="ARBA00001974"/>
    </source>
</evidence>
<evidence type="ECO:0000256" key="4">
    <source>
        <dbReference type="ARBA" id="ARBA00022827"/>
    </source>
</evidence>
<dbReference type="OrthoDB" id="9802028at2"/>
<evidence type="ECO:0000259" key="8">
    <source>
        <dbReference type="Pfam" id="PF07992"/>
    </source>
</evidence>
<evidence type="ECO:0000313" key="11">
    <source>
        <dbReference type="Proteomes" id="UP000034029"/>
    </source>
</evidence>
<comment type="similarity">
    <text evidence="2">Belongs to the class-III pyridine nucleotide-disulfide oxidoreductase family.</text>
</comment>
<dbReference type="Pfam" id="PF02852">
    <property type="entry name" value="Pyr_redox_dim"/>
    <property type="match status" value="1"/>
</dbReference>
<dbReference type="GO" id="GO:0016491">
    <property type="term" value="F:oxidoreductase activity"/>
    <property type="evidence" value="ECO:0007669"/>
    <property type="project" value="UniProtKB-KW"/>
</dbReference>
<dbReference type="Proteomes" id="UP000034029">
    <property type="component" value="Chromosome"/>
</dbReference>
<dbReference type="SUPFAM" id="SSF51905">
    <property type="entry name" value="FAD/NAD(P)-binding domain"/>
    <property type="match status" value="1"/>
</dbReference>